<reference evidence="5" key="1">
    <citation type="journal article" date="2013" name="Proc. Natl. Acad. Sci. U.S.A.">
        <title>Improving the coverage of the cyanobacterial phylum using diversity-driven genome sequencing.</title>
        <authorList>
            <person name="Shih P.M."/>
            <person name="Wu D."/>
            <person name="Latifi A."/>
            <person name="Axen S.D."/>
            <person name="Fewer D.P."/>
            <person name="Talla E."/>
            <person name="Calteau A."/>
            <person name="Cai F."/>
            <person name="Tandeau de Marsac N."/>
            <person name="Rippka R."/>
            <person name="Herdman M."/>
            <person name="Sivonen K."/>
            <person name="Coursin T."/>
            <person name="Laurent T."/>
            <person name="Goodwin L."/>
            <person name="Nolan M."/>
            <person name="Davenport K.W."/>
            <person name="Han C.S."/>
            <person name="Rubin E.M."/>
            <person name="Eisen J.A."/>
            <person name="Woyke T."/>
            <person name="Gugger M."/>
            <person name="Kerfeld C.A."/>
        </authorList>
    </citation>
    <scope>NUCLEOTIDE SEQUENCE [LARGE SCALE GENOMIC DNA]</scope>
    <source>
        <strain evidence="5">ATCC 29371 / PCC 7437</strain>
    </source>
</reference>
<dbReference type="Gene3D" id="3.30.70.270">
    <property type="match status" value="1"/>
</dbReference>
<dbReference type="Gene3D" id="3.20.20.450">
    <property type="entry name" value="EAL domain"/>
    <property type="match status" value="1"/>
</dbReference>
<dbReference type="Proteomes" id="UP000010473">
    <property type="component" value="Chromosome"/>
</dbReference>
<dbReference type="InterPro" id="IPR050706">
    <property type="entry name" value="Cyclic-di-GMP_PDE-like"/>
</dbReference>
<dbReference type="eggNOG" id="COG5001">
    <property type="taxonomic scope" value="Bacteria"/>
</dbReference>
<keyword evidence="1" id="KW-0812">Transmembrane</keyword>
<sequence length="566" mass="64530">MNDRSLYLYALISRFKSVKTYKSKIMLIAFVGTHVPLLSILAYVVFSHSLTLTATIHLLAIAIIATLLGTIATLYALHHLLAPVKLTSQALQHYLEQKKLPNLPTYFNDEVGTLMANTNRTIKQLDRLIRYTTNYNNLTGLPNQHLFQNLLQQTLAQANENQQIGVIIVHLTSFKDIHSILGRKISDLLQRKIALRLANKIQKNALLAHLSEDEFGIIKKNLKNFDDLNVFAQELLELLNKPFSLFGKEIFTNPKLGITVYPFDGITVEQLLQNANTALYQTRQEEHQNCQFYSIKNNDKLQRRLAIKEQLRYALRRGELFLHYQPRINLANNYPVAVEALLRWQNPQLGLVPPTEFIPIAEQTKLILSIGEWVLRSACIQQQIWQQEGLPSLRISVNLSVSQFKQSNLIKKIDKILAETGFNPSYLELEVTESLFVENFDQTIRLLKQLKNRGINLSLDDFGTGYSSLSYLQQFPIDTLKIDRSFLFDVPSNPDNTAVTKGIIALAQSLNLHITAEGVENSAQLEYLKAQGCQEVQGYYFSKPLSAYNLARFLSSYYRQLEETAS</sequence>
<dbReference type="SUPFAM" id="SSF55073">
    <property type="entry name" value="Nucleotide cyclase"/>
    <property type="match status" value="1"/>
</dbReference>
<dbReference type="FunFam" id="3.20.20.450:FF:000001">
    <property type="entry name" value="Cyclic di-GMP phosphodiesterase yahA"/>
    <property type="match status" value="1"/>
</dbReference>
<dbReference type="Pfam" id="PF00563">
    <property type="entry name" value="EAL"/>
    <property type="match status" value="1"/>
</dbReference>
<dbReference type="InterPro" id="IPR001633">
    <property type="entry name" value="EAL_dom"/>
</dbReference>
<keyword evidence="5" id="KW-1185">Reference proteome</keyword>
<dbReference type="SMART" id="SM00052">
    <property type="entry name" value="EAL"/>
    <property type="match status" value="1"/>
</dbReference>
<dbReference type="CDD" id="cd01948">
    <property type="entry name" value="EAL"/>
    <property type="match status" value="1"/>
</dbReference>
<dbReference type="CDD" id="cd01949">
    <property type="entry name" value="GGDEF"/>
    <property type="match status" value="1"/>
</dbReference>
<dbReference type="GO" id="GO:0071111">
    <property type="term" value="F:cyclic-guanylate-specific phosphodiesterase activity"/>
    <property type="evidence" value="ECO:0007669"/>
    <property type="project" value="InterPro"/>
</dbReference>
<evidence type="ECO:0000313" key="4">
    <source>
        <dbReference type="EMBL" id="AFZ37479.1"/>
    </source>
</evidence>
<dbReference type="OrthoDB" id="415644at2"/>
<keyword evidence="1" id="KW-1133">Transmembrane helix</keyword>
<dbReference type="PATRIC" id="fig|111780.3.peg.4145"/>
<dbReference type="RefSeq" id="WP_015195137.1">
    <property type="nucleotide sequence ID" value="NC_019748.1"/>
</dbReference>
<dbReference type="PROSITE" id="PS50887">
    <property type="entry name" value="GGDEF"/>
    <property type="match status" value="1"/>
</dbReference>
<proteinExistence type="predicted"/>
<dbReference type="InterPro" id="IPR000160">
    <property type="entry name" value="GGDEF_dom"/>
</dbReference>
<feature type="transmembrane region" description="Helical" evidence="1">
    <location>
        <begin position="52"/>
        <end position="77"/>
    </location>
</feature>
<dbReference type="SMART" id="SM00267">
    <property type="entry name" value="GGDEF"/>
    <property type="match status" value="1"/>
</dbReference>
<evidence type="ECO:0000259" key="3">
    <source>
        <dbReference type="PROSITE" id="PS50887"/>
    </source>
</evidence>
<dbReference type="PROSITE" id="PS50883">
    <property type="entry name" value="EAL"/>
    <property type="match status" value="1"/>
</dbReference>
<dbReference type="HOGENOM" id="CLU_000445_70_46_3"/>
<feature type="domain" description="GGDEF" evidence="3">
    <location>
        <begin position="162"/>
        <end position="295"/>
    </location>
</feature>
<dbReference type="PANTHER" id="PTHR33121">
    <property type="entry name" value="CYCLIC DI-GMP PHOSPHODIESTERASE PDEF"/>
    <property type="match status" value="1"/>
</dbReference>
<dbReference type="InterPro" id="IPR035919">
    <property type="entry name" value="EAL_sf"/>
</dbReference>
<dbReference type="NCBIfam" id="TIGR00254">
    <property type="entry name" value="GGDEF"/>
    <property type="match status" value="1"/>
</dbReference>
<organism evidence="4 5">
    <name type="scientific">Stanieria cyanosphaera (strain ATCC 29371 / PCC 7437)</name>
    <dbReference type="NCBI Taxonomy" id="111780"/>
    <lineage>
        <taxon>Bacteria</taxon>
        <taxon>Bacillati</taxon>
        <taxon>Cyanobacteriota</taxon>
        <taxon>Cyanophyceae</taxon>
        <taxon>Pleurocapsales</taxon>
        <taxon>Dermocarpellaceae</taxon>
        <taxon>Stanieria</taxon>
    </lineage>
</organism>
<evidence type="ECO:0000313" key="5">
    <source>
        <dbReference type="Proteomes" id="UP000010473"/>
    </source>
</evidence>
<evidence type="ECO:0000256" key="1">
    <source>
        <dbReference type="SAM" id="Phobius"/>
    </source>
</evidence>
<protein>
    <submittedName>
        <fullName evidence="4">Diguanylate cyclase/phosphodiesterase</fullName>
    </submittedName>
</protein>
<keyword evidence="1" id="KW-0472">Membrane</keyword>
<dbReference type="STRING" id="111780.Sta7437_3997"/>
<dbReference type="PANTHER" id="PTHR33121:SF71">
    <property type="entry name" value="OXYGEN SENSOR PROTEIN DOSP"/>
    <property type="match status" value="1"/>
</dbReference>
<dbReference type="InterPro" id="IPR029787">
    <property type="entry name" value="Nucleotide_cyclase"/>
</dbReference>
<dbReference type="Pfam" id="PF00990">
    <property type="entry name" value="GGDEF"/>
    <property type="match status" value="1"/>
</dbReference>
<dbReference type="AlphaFoldDB" id="K9XZK8"/>
<accession>K9XZK8</accession>
<feature type="domain" description="EAL" evidence="2">
    <location>
        <begin position="304"/>
        <end position="558"/>
    </location>
</feature>
<dbReference type="InterPro" id="IPR043128">
    <property type="entry name" value="Rev_trsase/Diguanyl_cyclase"/>
</dbReference>
<name>K9XZK8_STAC7</name>
<dbReference type="KEGG" id="scs:Sta7437_3997"/>
<feature type="transmembrane region" description="Helical" evidence="1">
    <location>
        <begin position="25"/>
        <end position="46"/>
    </location>
</feature>
<evidence type="ECO:0000259" key="2">
    <source>
        <dbReference type="PROSITE" id="PS50883"/>
    </source>
</evidence>
<dbReference type="SUPFAM" id="SSF141868">
    <property type="entry name" value="EAL domain-like"/>
    <property type="match status" value="1"/>
</dbReference>
<gene>
    <name evidence="4" type="ordered locus">Sta7437_3997</name>
</gene>
<dbReference type="EMBL" id="CP003653">
    <property type="protein sequence ID" value="AFZ37479.1"/>
    <property type="molecule type" value="Genomic_DNA"/>
</dbReference>